<feature type="transmembrane region" description="Helical" evidence="6">
    <location>
        <begin position="320"/>
        <end position="341"/>
    </location>
</feature>
<organism evidence="7 8">
    <name type="scientific">Vanrija pseudolonga</name>
    <dbReference type="NCBI Taxonomy" id="143232"/>
    <lineage>
        <taxon>Eukaryota</taxon>
        <taxon>Fungi</taxon>
        <taxon>Dikarya</taxon>
        <taxon>Basidiomycota</taxon>
        <taxon>Agaricomycotina</taxon>
        <taxon>Tremellomycetes</taxon>
        <taxon>Trichosporonales</taxon>
        <taxon>Trichosporonaceae</taxon>
        <taxon>Vanrija</taxon>
    </lineage>
</organism>
<gene>
    <name evidence="7" type="primary">SPCC794.04c</name>
    <name evidence="7" type="ORF">LOC62_04G005758</name>
</gene>
<feature type="region of interest" description="Disordered" evidence="5">
    <location>
        <begin position="1"/>
        <end position="50"/>
    </location>
</feature>
<accession>A0AAF0YA76</accession>
<sequence length="512" mass="53869">MEALRQYYAFSPLPPTDRPKSHIGLSFSDSGHSDASTKDSEPSFQVEYESESDPQLPATWGRAYRAWVVALAVGAVLACSVGMAASVGAEKKGHGVARSAPTALFLLGLGVGMVPASPLSHQLGRLPLYVVPLALAAVFAAVCAVSPSSQPLLLAMRFLAGLCSASPVITAPLTLADLGTPIRRTLTIPLFTTALVAGAALGPLVGDLAASHKDTYVALAAITGAAALATSCAMPETCAPALLRLKALRIRRATGDKRWAAPVEGGSLLAAQWVGFLRPLRMLAEPVVLVLSAALAVALTTLFNLTEAYSLIFADMPHPGLAYLPLIGGALLPLATSYPHYLRYRRLAMCKDDEVCLPLDEARIEPEERLYVAMATGFLLPAGVFWLAWSADASSIWVPLMAGVFIGTGLSGLLQAAVLYIMDAYGHFASSALAAVFMVGYTTAGLALLGVPALYARVGIPWATSLFAFLTLAIIPVPFVLHRYGHALRARSLYNAAQGEGSVNRTIVSFEK</sequence>
<dbReference type="GO" id="GO:0005886">
    <property type="term" value="C:plasma membrane"/>
    <property type="evidence" value="ECO:0007669"/>
    <property type="project" value="TreeGrafter"/>
</dbReference>
<evidence type="ECO:0000256" key="4">
    <source>
        <dbReference type="ARBA" id="ARBA00023136"/>
    </source>
</evidence>
<evidence type="ECO:0000256" key="3">
    <source>
        <dbReference type="ARBA" id="ARBA00022989"/>
    </source>
</evidence>
<feature type="transmembrane region" description="Helical" evidence="6">
    <location>
        <begin position="154"/>
        <end position="176"/>
    </location>
</feature>
<feature type="transmembrane region" description="Helical" evidence="6">
    <location>
        <begin position="188"/>
        <end position="210"/>
    </location>
</feature>
<dbReference type="AlphaFoldDB" id="A0AAF0YA76"/>
<dbReference type="GeneID" id="87808986"/>
<name>A0AAF0YA76_9TREE</name>
<evidence type="ECO:0000313" key="7">
    <source>
        <dbReference type="EMBL" id="WOO82262.1"/>
    </source>
</evidence>
<dbReference type="PANTHER" id="PTHR23502">
    <property type="entry name" value="MAJOR FACILITATOR SUPERFAMILY"/>
    <property type="match status" value="1"/>
</dbReference>
<feature type="transmembrane region" description="Helical" evidence="6">
    <location>
        <begin position="433"/>
        <end position="456"/>
    </location>
</feature>
<dbReference type="RefSeq" id="XP_062628294.1">
    <property type="nucleotide sequence ID" value="XM_062772310.1"/>
</dbReference>
<keyword evidence="3 6" id="KW-1133">Transmembrane helix</keyword>
<dbReference type="Gene3D" id="1.20.1250.20">
    <property type="entry name" value="MFS general substrate transporter like domains"/>
    <property type="match status" value="1"/>
</dbReference>
<feature type="transmembrane region" description="Helical" evidence="6">
    <location>
        <begin position="287"/>
        <end position="314"/>
    </location>
</feature>
<keyword evidence="2 6" id="KW-0812">Transmembrane</keyword>
<evidence type="ECO:0000256" key="5">
    <source>
        <dbReference type="SAM" id="MobiDB-lite"/>
    </source>
</evidence>
<keyword evidence="8" id="KW-1185">Reference proteome</keyword>
<proteinExistence type="predicted"/>
<protein>
    <submittedName>
        <fullName evidence="7">Purtative transporterc</fullName>
    </submittedName>
</protein>
<evidence type="ECO:0000313" key="8">
    <source>
        <dbReference type="Proteomes" id="UP000827549"/>
    </source>
</evidence>
<evidence type="ECO:0000256" key="2">
    <source>
        <dbReference type="ARBA" id="ARBA00022692"/>
    </source>
</evidence>
<dbReference type="Pfam" id="PF07690">
    <property type="entry name" value="MFS_1"/>
    <property type="match status" value="1"/>
</dbReference>
<feature type="transmembrane region" description="Helical" evidence="6">
    <location>
        <begin position="126"/>
        <end position="148"/>
    </location>
</feature>
<dbReference type="SUPFAM" id="SSF103473">
    <property type="entry name" value="MFS general substrate transporter"/>
    <property type="match status" value="1"/>
</dbReference>
<dbReference type="InterPro" id="IPR011701">
    <property type="entry name" value="MFS"/>
</dbReference>
<reference evidence="7" key="1">
    <citation type="submission" date="2023-10" db="EMBL/GenBank/DDBJ databases">
        <authorList>
            <person name="Noh H."/>
        </authorList>
    </citation>
    <scope>NUCLEOTIDE SEQUENCE</scope>
    <source>
        <strain evidence="7">DUCC4014</strain>
    </source>
</reference>
<feature type="transmembrane region" description="Helical" evidence="6">
    <location>
        <begin position="66"/>
        <end position="89"/>
    </location>
</feature>
<dbReference type="PANTHER" id="PTHR23502:SF48">
    <property type="entry name" value="MULTIDRUG TRANSPORTER, PUTATIVE (AFU_ORTHOLOGUE AFUA_5G02700)-RELATED"/>
    <property type="match status" value="1"/>
</dbReference>
<feature type="transmembrane region" description="Helical" evidence="6">
    <location>
        <begin position="216"/>
        <end position="243"/>
    </location>
</feature>
<dbReference type="Proteomes" id="UP000827549">
    <property type="component" value="Chromosome 4"/>
</dbReference>
<feature type="transmembrane region" description="Helical" evidence="6">
    <location>
        <begin position="462"/>
        <end position="481"/>
    </location>
</feature>
<feature type="transmembrane region" description="Helical" evidence="6">
    <location>
        <begin position="395"/>
        <end position="421"/>
    </location>
</feature>
<evidence type="ECO:0000256" key="1">
    <source>
        <dbReference type="ARBA" id="ARBA00004141"/>
    </source>
</evidence>
<feature type="transmembrane region" description="Helical" evidence="6">
    <location>
        <begin position="370"/>
        <end position="389"/>
    </location>
</feature>
<keyword evidence="4 6" id="KW-0472">Membrane</keyword>
<dbReference type="InterPro" id="IPR036259">
    <property type="entry name" value="MFS_trans_sf"/>
</dbReference>
<feature type="transmembrane region" description="Helical" evidence="6">
    <location>
        <begin position="95"/>
        <end position="114"/>
    </location>
</feature>
<feature type="compositionally biased region" description="Basic and acidic residues" evidence="5">
    <location>
        <begin position="31"/>
        <end position="41"/>
    </location>
</feature>
<evidence type="ECO:0000256" key="6">
    <source>
        <dbReference type="SAM" id="Phobius"/>
    </source>
</evidence>
<dbReference type="EMBL" id="CP086717">
    <property type="protein sequence ID" value="WOO82262.1"/>
    <property type="molecule type" value="Genomic_DNA"/>
</dbReference>
<dbReference type="GO" id="GO:0022857">
    <property type="term" value="F:transmembrane transporter activity"/>
    <property type="evidence" value="ECO:0007669"/>
    <property type="project" value="InterPro"/>
</dbReference>
<comment type="subcellular location">
    <subcellularLocation>
        <location evidence="1">Membrane</location>
        <topology evidence="1">Multi-pass membrane protein</topology>
    </subcellularLocation>
</comment>